<reference evidence="2 3" key="1">
    <citation type="submission" date="2024-04" db="EMBL/GenBank/DDBJ databases">
        <title>Luteolibacter sp. isolated from soil.</title>
        <authorList>
            <person name="An J."/>
        </authorList>
    </citation>
    <scope>NUCLEOTIDE SEQUENCE [LARGE SCALE GENOMIC DNA]</scope>
    <source>
        <strain evidence="2 3">Y139</strain>
    </source>
</reference>
<organism evidence="2 3">
    <name type="scientific">Luteolibacter soli</name>
    <dbReference type="NCBI Taxonomy" id="3135280"/>
    <lineage>
        <taxon>Bacteria</taxon>
        <taxon>Pseudomonadati</taxon>
        <taxon>Verrucomicrobiota</taxon>
        <taxon>Verrucomicrobiia</taxon>
        <taxon>Verrucomicrobiales</taxon>
        <taxon>Verrucomicrobiaceae</taxon>
        <taxon>Luteolibacter</taxon>
    </lineage>
</organism>
<keyword evidence="3" id="KW-1185">Reference proteome</keyword>
<comment type="caution">
    <text evidence="2">The sequence shown here is derived from an EMBL/GenBank/DDBJ whole genome shotgun (WGS) entry which is preliminary data.</text>
</comment>
<evidence type="ECO:0000313" key="2">
    <source>
        <dbReference type="EMBL" id="MEK7949776.1"/>
    </source>
</evidence>
<gene>
    <name evidence="2" type="ORF">WKV53_04695</name>
</gene>
<accession>A0ABU9AQ24</accession>
<evidence type="ECO:0000313" key="3">
    <source>
        <dbReference type="Proteomes" id="UP001371305"/>
    </source>
</evidence>
<dbReference type="Proteomes" id="UP001371305">
    <property type="component" value="Unassembled WGS sequence"/>
</dbReference>
<keyword evidence="1" id="KW-0175">Coiled coil</keyword>
<dbReference type="RefSeq" id="WP_341403193.1">
    <property type="nucleotide sequence ID" value="NZ_JBBUKT010000001.1"/>
</dbReference>
<name>A0ABU9AQ24_9BACT</name>
<protein>
    <submittedName>
        <fullName evidence="2">Uncharacterized protein</fullName>
    </submittedName>
</protein>
<dbReference type="EMBL" id="JBBUKT010000001">
    <property type="protein sequence ID" value="MEK7949776.1"/>
    <property type="molecule type" value="Genomic_DNA"/>
</dbReference>
<sequence>MKPSPRPRLASLILGISIPAILFSGSVIAGELDDLLSPDKAKAKLVDASATEAWNGVVDAFRRNDLEKARELGNAFLQGDYKTSPYQLLGVQVMLDLANAENPTVTKDAALTVEMKRLMSERDALRTKHANLQAAINEADATINRLTNNRTRPVQEGTAAFRECSRASEQMRAASAELEAMKPEIEANKVKVGNVEVGTNEKLKADTLKLLDMLVQADEIEAAFAVTNVFTRVVGNDLDIAKKQQDVIRLREDQKQAEKIASVISGEIEPLIAVGKGEEAETKLNQLIAKVEASDQTASVKRMTLVKLKVLGMKVDSARDGESRGQAVSASEMAEIGKRLDVLEKKLEDAQDFFGTLVRSIDGFSDFSSDFKAESDREKVTTSLREKVKSGAVSKEKVDNLIKAKSQHAGILREVEILQTAAPKLGVVQRGRLANLQETAKTALDLLKSVTP</sequence>
<evidence type="ECO:0000256" key="1">
    <source>
        <dbReference type="SAM" id="Coils"/>
    </source>
</evidence>
<feature type="coiled-coil region" evidence="1">
    <location>
        <begin position="115"/>
        <end position="149"/>
    </location>
</feature>
<proteinExistence type="predicted"/>